<dbReference type="GO" id="GO:0005524">
    <property type="term" value="F:ATP binding"/>
    <property type="evidence" value="ECO:0007669"/>
    <property type="project" value="UniProtKB-KW"/>
</dbReference>
<dbReference type="PANTHER" id="PTHR41299">
    <property type="entry name" value="THIAMINE PYROPHOSPHOKINASE"/>
    <property type="match status" value="1"/>
</dbReference>
<keyword evidence="4" id="KW-0067">ATP-binding</keyword>
<evidence type="ECO:0000313" key="9">
    <source>
        <dbReference type="Proteomes" id="UP000316508"/>
    </source>
</evidence>
<evidence type="ECO:0000256" key="2">
    <source>
        <dbReference type="ARBA" id="ARBA00022741"/>
    </source>
</evidence>
<evidence type="ECO:0000256" key="4">
    <source>
        <dbReference type="ARBA" id="ARBA00022840"/>
    </source>
</evidence>
<dbReference type="GO" id="GO:0016301">
    <property type="term" value="F:kinase activity"/>
    <property type="evidence" value="ECO:0007669"/>
    <property type="project" value="UniProtKB-KW"/>
</dbReference>
<dbReference type="AlphaFoldDB" id="A0A556R461"/>
<dbReference type="EMBL" id="VMHK01000002">
    <property type="protein sequence ID" value="TSJ83664.1"/>
    <property type="molecule type" value="Genomic_DNA"/>
</dbReference>
<evidence type="ECO:0000313" key="8">
    <source>
        <dbReference type="EMBL" id="TSJ83664.1"/>
    </source>
</evidence>
<dbReference type="InterPro" id="IPR006282">
    <property type="entry name" value="Thi_PPkinase"/>
</dbReference>
<evidence type="ECO:0000256" key="3">
    <source>
        <dbReference type="ARBA" id="ARBA00022777"/>
    </source>
</evidence>
<gene>
    <name evidence="8" type="ORF">FPK30_04840</name>
</gene>
<name>A0A556R461_9BIFI</name>
<evidence type="ECO:0000256" key="6">
    <source>
        <dbReference type="SAM" id="MobiDB-lite"/>
    </source>
</evidence>
<dbReference type="GO" id="GO:0009229">
    <property type="term" value="P:thiamine diphosphate biosynthetic process"/>
    <property type="evidence" value="ECO:0007669"/>
    <property type="project" value="InterPro"/>
</dbReference>
<keyword evidence="2" id="KW-0547">Nucleotide-binding</keyword>
<comment type="caution">
    <text evidence="8">The sequence shown here is derived from an EMBL/GenBank/DDBJ whole genome shotgun (WGS) entry which is preliminary data.</text>
</comment>
<keyword evidence="9" id="KW-1185">Reference proteome</keyword>
<dbReference type="GO" id="GO:0004788">
    <property type="term" value="F:thiamine diphosphokinase activity"/>
    <property type="evidence" value="ECO:0007669"/>
    <property type="project" value="UniProtKB-UniRule"/>
</dbReference>
<accession>A0A556R461</accession>
<dbReference type="Proteomes" id="UP000316508">
    <property type="component" value="Unassembled WGS sequence"/>
</dbReference>
<feature type="region of interest" description="Disordered" evidence="6">
    <location>
        <begin position="1"/>
        <end position="36"/>
    </location>
</feature>
<evidence type="ECO:0000256" key="1">
    <source>
        <dbReference type="ARBA" id="ARBA00022679"/>
    </source>
</evidence>
<proteinExistence type="predicted"/>
<dbReference type="SUPFAM" id="SSF63999">
    <property type="entry name" value="Thiamin pyrophosphokinase, catalytic domain"/>
    <property type="match status" value="1"/>
</dbReference>
<dbReference type="Gene3D" id="3.40.50.10240">
    <property type="entry name" value="Thiamin pyrophosphokinase, catalytic domain"/>
    <property type="match status" value="1"/>
</dbReference>
<protein>
    <recommendedName>
        <fullName evidence="5">Thiamine diphosphokinase</fullName>
        <ecNumber evidence="5">2.7.6.2</ecNumber>
    </recommendedName>
</protein>
<evidence type="ECO:0000256" key="5">
    <source>
        <dbReference type="NCBIfam" id="TIGR01378"/>
    </source>
</evidence>
<dbReference type="InterPro" id="IPR053149">
    <property type="entry name" value="TPK"/>
</dbReference>
<keyword evidence="3 8" id="KW-0418">Kinase</keyword>
<dbReference type="InterPro" id="IPR007371">
    <property type="entry name" value="TPK_catalytic"/>
</dbReference>
<dbReference type="GO" id="GO:0006772">
    <property type="term" value="P:thiamine metabolic process"/>
    <property type="evidence" value="ECO:0007669"/>
    <property type="project" value="UniProtKB-UniRule"/>
</dbReference>
<dbReference type="NCBIfam" id="TIGR01378">
    <property type="entry name" value="thi_PPkinase"/>
    <property type="match status" value="1"/>
</dbReference>
<dbReference type="PANTHER" id="PTHR41299:SF1">
    <property type="entry name" value="THIAMINE PYROPHOSPHOKINASE"/>
    <property type="match status" value="1"/>
</dbReference>
<evidence type="ECO:0000259" key="7">
    <source>
        <dbReference type="Pfam" id="PF04263"/>
    </source>
</evidence>
<dbReference type="Pfam" id="PF04263">
    <property type="entry name" value="TPK_catalytic"/>
    <property type="match status" value="1"/>
</dbReference>
<dbReference type="InterPro" id="IPR036759">
    <property type="entry name" value="TPK_catalytic_sf"/>
</dbReference>
<dbReference type="GO" id="GO:0030975">
    <property type="term" value="F:thiamine binding"/>
    <property type="evidence" value="ECO:0007669"/>
    <property type="project" value="InterPro"/>
</dbReference>
<dbReference type="CDD" id="cd07995">
    <property type="entry name" value="TPK"/>
    <property type="match status" value="1"/>
</dbReference>
<organism evidence="8 9">
    <name type="scientific">Bifidobacterium apousia</name>
    <dbReference type="NCBI Taxonomy" id="2750996"/>
    <lineage>
        <taxon>Bacteria</taxon>
        <taxon>Bacillati</taxon>
        <taxon>Actinomycetota</taxon>
        <taxon>Actinomycetes</taxon>
        <taxon>Bifidobacteriales</taxon>
        <taxon>Bifidobacteriaceae</taxon>
        <taxon>Bifidobacterium</taxon>
    </lineage>
</organism>
<sequence>MADLPGQSGWSGMMEAPSRGDRRKKNRMQDDGQSGETVQAPLCRIWGAGQYFGEEVARGGQALVIAADGGLEPALEHGDEPNLVVGDFDSLPAGSRKLRTDIPRRVLPAEKDDTDLLAAVKVGWQHGCRRFLIYGGLGGRMDHTLANLNLIHLIAASGGRAELWGRGMLVTALGPGSLDFPAWDCPPRSMISVLAADDQALGVVEQGLKYQTDGMTMTNQQVTGVSNEFLPGRPAHIGLKQGTVFVTYPTSAPQPVWSTSLEPRADLGSLETRPSRRLA</sequence>
<feature type="domain" description="Thiamin pyrophosphokinase catalytic" evidence="7">
    <location>
        <begin position="62"/>
        <end position="152"/>
    </location>
</feature>
<dbReference type="EC" id="2.7.6.2" evidence="5"/>
<reference evidence="8 9" key="1">
    <citation type="submission" date="2019-07" db="EMBL/GenBank/DDBJ databases">
        <title>Bifidobacterium asteroides genomes.</title>
        <authorList>
            <person name="Zheng H."/>
        </authorList>
    </citation>
    <scope>NUCLEOTIDE SEQUENCE [LARGE SCALE GENOMIC DNA]</scope>
    <source>
        <strain evidence="8 9">W8102</strain>
    </source>
</reference>
<keyword evidence="1 8" id="KW-0808">Transferase</keyword>